<dbReference type="InterPro" id="IPR007419">
    <property type="entry name" value="BFD-like_2Fe2S-bd_dom"/>
</dbReference>
<evidence type="ECO:0000256" key="4">
    <source>
        <dbReference type="ARBA" id="ARBA00022982"/>
    </source>
</evidence>
<sequence length="69" mass="7390">MYICLCRAVTDRDIRRAVDEGARSFAQLQERTGCSTCCGCCSADARACLDEALEQTAAPAFPAVLWASA</sequence>
<comment type="similarity">
    <text evidence="9">Belongs to the Bfd family.</text>
</comment>
<evidence type="ECO:0000256" key="5">
    <source>
        <dbReference type="ARBA" id="ARBA00023004"/>
    </source>
</evidence>
<dbReference type="Proteomes" id="UP000270530">
    <property type="component" value="Chromosome"/>
</dbReference>
<evidence type="ECO:0000313" key="12">
    <source>
        <dbReference type="Proteomes" id="UP000270530"/>
    </source>
</evidence>
<evidence type="ECO:0000256" key="7">
    <source>
        <dbReference type="ARBA" id="ARBA00034078"/>
    </source>
</evidence>
<evidence type="ECO:0000256" key="2">
    <source>
        <dbReference type="ARBA" id="ARBA00022714"/>
    </source>
</evidence>
<name>A0A2Z6E2U8_9GAMM</name>
<organism evidence="11 12">
    <name type="scientific">Aerosticca soli</name>
    <dbReference type="NCBI Taxonomy" id="2010829"/>
    <lineage>
        <taxon>Bacteria</taxon>
        <taxon>Pseudomonadati</taxon>
        <taxon>Pseudomonadota</taxon>
        <taxon>Gammaproteobacteria</taxon>
        <taxon>Lysobacterales</taxon>
        <taxon>Rhodanobacteraceae</taxon>
        <taxon>Aerosticca</taxon>
    </lineage>
</organism>
<evidence type="ECO:0000256" key="6">
    <source>
        <dbReference type="ARBA" id="ARBA00023014"/>
    </source>
</evidence>
<evidence type="ECO:0000256" key="8">
    <source>
        <dbReference type="ARBA" id="ARBA00039386"/>
    </source>
</evidence>
<dbReference type="PANTHER" id="PTHR37424:SF1">
    <property type="entry name" value="BACTERIOFERRITIN-ASSOCIATED FERREDOXIN"/>
    <property type="match status" value="1"/>
</dbReference>
<evidence type="ECO:0000313" key="11">
    <source>
        <dbReference type="EMBL" id="BBD78858.1"/>
    </source>
</evidence>
<evidence type="ECO:0000256" key="1">
    <source>
        <dbReference type="ARBA" id="ARBA00022448"/>
    </source>
</evidence>
<proteinExistence type="inferred from homology"/>
<keyword evidence="5" id="KW-0408">Iron</keyword>
<dbReference type="AlphaFoldDB" id="A0A2Z6E2U8"/>
<keyword evidence="2" id="KW-0001">2Fe-2S</keyword>
<keyword evidence="4" id="KW-0249">Electron transport</keyword>
<dbReference type="KEGG" id="rbd:ALSL_0185"/>
<dbReference type="InterPro" id="IPR052371">
    <property type="entry name" value="BFD-associated_ferredoxin"/>
</dbReference>
<dbReference type="Gene3D" id="1.10.10.1100">
    <property type="entry name" value="BFD-like [2Fe-2S]-binding domain"/>
    <property type="match status" value="1"/>
</dbReference>
<reference evidence="12" key="2">
    <citation type="submission" date="2018-06" db="EMBL/GenBank/DDBJ databases">
        <title>Genome sequence of Rhodanobacteraceae bacterium strain Dysh456.</title>
        <authorList>
            <person name="Fukui M."/>
        </authorList>
    </citation>
    <scope>NUCLEOTIDE SEQUENCE [LARGE SCALE GENOMIC DNA]</scope>
    <source>
        <strain evidence="12">Dysh456</strain>
    </source>
</reference>
<keyword evidence="1" id="KW-0813">Transport</keyword>
<keyword evidence="3" id="KW-0479">Metal-binding</keyword>
<comment type="cofactor">
    <cofactor evidence="7">
        <name>[2Fe-2S] cluster</name>
        <dbReference type="ChEBI" id="CHEBI:190135"/>
    </cofactor>
</comment>
<dbReference type="RefSeq" id="WP_126535775.1">
    <property type="nucleotide sequence ID" value="NZ_AP018560.1"/>
</dbReference>
<keyword evidence="12" id="KW-1185">Reference proteome</keyword>
<protein>
    <recommendedName>
        <fullName evidence="8">Bacterioferritin-associated ferredoxin</fullName>
    </recommendedName>
</protein>
<evidence type="ECO:0000259" key="10">
    <source>
        <dbReference type="Pfam" id="PF04324"/>
    </source>
</evidence>
<evidence type="ECO:0000256" key="3">
    <source>
        <dbReference type="ARBA" id="ARBA00022723"/>
    </source>
</evidence>
<dbReference type="EMBL" id="AP018560">
    <property type="protein sequence ID" value="BBD78858.1"/>
    <property type="molecule type" value="Genomic_DNA"/>
</dbReference>
<accession>A0A2Z6E2U8</accession>
<evidence type="ECO:0000256" key="9">
    <source>
        <dbReference type="ARBA" id="ARBA00046332"/>
    </source>
</evidence>
<dbReference type="InterPro" id="IPR041854">
    <property type="entry name" value="BFD-like_2Fe2S-bd_dom_sf"/>
</dbReference>
<keyword evidence="6" id="KW-0411">Iron-sulfur</keyword>
<dbReference type="Pfam" id="PF04324">
    <property type="entry name" value="Fer2_BFD"/>
    <property type="match status" value="1"/>
</dbReference>
<dbReference type="PANTHER" id="PTHR37424">
    <property type="entry name" value="BACTERIOFERRITIN-ASSOCIATED FERREDOXIN"/>
    <property type="match status" value="1"/>
</dbReference>
<gene>
    <name evidence="11" type="ORF">ALSL_0185</name>
</gene>
<dbReference type="OrthoDB" id="9815350at2"/>
<feature type="domain" description="BFD-like [2Fe-2S]-binding" evidence="10">
    <location>
        <begin position="2"/>
        <end position="51"/>
    </location>
</feature>
<reference evidence="12" key="1">
    <citation type="submission" date="2018-04" db="EMBL/GenBank/DDBJ databases">
        <authorList>
            <person name="Watanabe M."/>
            <person name="Kojima H."/>
        </authorList>
    </citation>
    <scope>NUCLEOTIDE SEQUENCE [LARGE SCALE GENOMIC DNA]</scope>
    <source>
        <strain evidence="12">Dysh456</strain>
    </source>
</reference>
<dbReference type="GO" id="GO:0051537">
    <property type="term" value="F:2 iron, 2 sulfur cluster binding"/>
    <property type="evidence" value="ECO:0007669"/>
    <property type="project" value="UniProtKB-KW"/>
</dbReference>
<dbReference type="GO" id="GO:0046872">
    <property type="term" value="F:metal ion binding"/>
    <property type="evidence" value="ECO:0007669"/>
    <property type="project" value="UniProtKB-KW"/>
</dbReference>